<feature type="domain" description="Amine oxidase" evidence="1">
    <location>
        <begin position="11"/>
        <end position="279"/>
    </location>
</feature>
<evidence type="ECO:0000313" key="3">
    <source>
        <dbReference type="Proteomes" id="UP001606099"/>
    </source>
</evidence>
<organism evidence="2 3">
    <name type="scientific">Roseateles rivi</name>
    <dbReference type="NCBI Taxonomy" id="3299028"/>
    <lineage>
        <taxon>Bacteria</taxon>
        <taxon>Pseudomonadati</taxon>
        <taxon>Pseudomonadota</taxon>
        <taxon>Betaproteobacteria</taxon>
        <taxon>Burkholderiales</taxon>
        <taxon>Sphaerotilaceae</taxon>
        <taxon>Roseateles</taxon>
    </lineage>
</organism>
<dbReference type="RefSeq" id="WP_394458496.1">
    <property type="nucleotide sequence ID" value="NZ_JBIGHZ010000001.1"/>
</dbReference>
<dbReference type="Gene3D" id="3.50.50.60">
    <property type="entry name" value="FAD/NAD(P)-binding domain"/>
    <property type="match status" value="1"/>
</dbReference>
<dbReference type="Gene3D" id="3.30.70.1990">
    <property type="match status" value="1"/>
</dbReference>
<proteinExistence type="predicted"/>
<name>A0ABW7FS66_9BURK</name>
<dbReference type="EMBL" id="JBIGHZ010000001">
    <property type="protein sequence ID" value="MFG6447123.1"/>
    <property type="molecule type" value="Genomic_DNA"/>
</dbReference>
<dbReference type="SUPFAM" id="SSF51905">
    <property type="entry name" value="FAD/NAD(P)-binding domain"/>
    <property type="match status" value="1"/>
</dbReference>
<dbReference type="InterPro" id="IPR050464">
    <property type="entry name" value="Zeta_carotene_desat/Oxidored"/>
</dbReference>
<reference evidence="2 3" key="1">
    <citation type="submission" date="2024-08" db="EMBL/GenBank/DDBJ databases">
        <authorList>
            <person name="Lu H."/>
        </authorList>
    </citation>
    <scope>NUCLEOTIDE SEQUENCE [LARGE SCALE GENOMIC DNA]</scope>
    <source>
        <strain evidence="2 3">BYS180W</strain>
    </source>
</reference>
<dbReference type="PANTHER" id="PTHR42923:SF17">
    <property type="entry name" value="AMINE OXIDASE DOMAIN-CONTAINING PROTEIN"/>
    <property type="match status" value="1"/>
</dbReference>
<accession>A0ABW7FS66</accession>
<evidence type="ECO:0000259" key="1">
    <source>
        <dbReference type="Pfam" id="PF01593"/>
    </source>
</evidence>
<dbReference type="InterPro" id="IPR036188">
    <property type="entry name" value="FAD/NAD-bd_sf"/>
</dbReference>
<dbReference type="Pfam" id="PF01593">
    <property type="entry name" value="Amino_oxidase"/>
    <property type="match status" value="1"/>
</dbReference>
<protein>
    <submittedName>
        <fullName evidence="2">NAD(P)/FAD-dependent oxidoreductase</fullName>
    </submittedName>
</protein>
<dbReference type="Proteomes" id="UP001606099">
    <property type="component" value="Unassembled WGS sequence"/>
</dbReference>
<dbReference type="PANTHER" id="PTHR42923">
    <property type="entry name" value="PROTOPORPHYRINOGEN OXIDASE"/>
    <property type="match status" value="1"/>
</dbReference>
<evidence type="ECO:0000313" key="2">
    <source>
        <dbReference type="EMBL" id="MFG6447123.1"/>
    </source>
</evidence>
<gene>
    <name evidence="2" type="ORF">ACG0Z6_02570</name>
</gene>
<comment type="caution">
    <text evidence="2">The sequence shown here is derived from an EMBL/GenBank/DDBJ whole genome shotgun (WGS) entry which is preliminary data.</text>
</comment>
<sequence>MPRVAVVGSGIAGLAAARHLVQAAAGLEVVLLEAGSHFGGHAHTVDVTLSGVSAGVDTGFLVFNHRTYPLLKQLFEELHVPTAAADMSFSVQVPQPDGRPGLEWGGSSLQAVFAQRRNLLKPRFWWMLREIVRFNRLGTELAVQAEQGLAPAEVMQQPVGDFLAQHGFSAALRDDYLLPMLGCIWSCPTEQMLRFPLATLLRFCHNHGLMQISDRPQWYTVQGGSRQYVRRVVEQLPDARLNSPVLALHRQADGVLLHTAQGAQHFDAVVLACHSDQALALLGGQASEPEREVLGALRYQNNHAVLHTDASVLPTRRAAWSAWNYERAAQVGQEHSRVCLHYWLNALQPLPWQQPVIVSLNPARPIDERQVLQRIDYSHPVFDLAAIAAQQRVGALQGQQRTWYCGAWLGYGFHEDGLRSGLAAAQALLEQRPSWRTSAAQGAA</sequence>
<keyword evidence="3" id="KW-1185">Reference proteome</keyword>
<dbReference type="InterPro" id="IPR002937">
    <property type="entry name" value="Amino_oxidase"/>
</dbReference>
<dbReference type="Gene3D" id="1.10.405.20">
    <property type="match status" value="1"/>
</dbReference>